<feature type="transmembrane region" description="Helical" evidence="2">
    <location>
        <begin position="102"/>
        <end position="121"/>
    </location>
</feature>
<evidence type="ECO:0000313" key="5">
    <source>
        <dbReference type="Proteomes" id="UP000515955"/>
    </source>
</evidence>
<keyword evidence="2" id="KW-0472">Membrane</keyword>
<proteinExistence type="inferred from homology"/>
<feature type="transmembrane region" description="Helical" evidence="2">
    <location>
        <begin position="62"/>
        <end position="82"/>
    </location>
</feature>
<dbReference type="InterPro" id="IPR050882">
    <property type="entry name" value="Prepilin_peptidase/N-MTase"/>
</dbReference>
<dbReference type="Gene3D" id="1.20.120.1220">
    <property type="match status" value="1"/>
</dbReference>
<evidence type="ECO:0000313" key="4">
    <source>
        <dbReference type="EMBL" id="QNN66094.1"/>
    </source>
</evidence>
<keyword evidence="2" id="KW-1133">Transmembrane helix</keyword>
<sequence>MTNDLFTELLLITLALMLLAAAVWDLRTRTIPDPLNIAIALLAPVFWWSAGIELWPDVALRIAAALAIFLVFYGLFCLGGMGGGDVKMVGAVALWFGWKTTITFFVLTTLAGGVVSLATYIHHKSRGSKAPAGAESEERPEVPYGVAIAFAGLWLLAQRFLNHFAG</sequence>
<dbReference type="Pfam" id="PF01478">
    <property type="entry name" value="Peptidase_A24"/>
    <property type="match status" value="1"/>
</dbReference>
<dbReference type="RefSeq" id="WP_187543079.1">
    <property type="nucleotide sequence ID" value="NZ_CP060717.1"/>
</dbReference>
<accession>A0A7G9SE19</accession>
<evidence type="ECO:0000256" key="1">
    <source>
        <dbReference type="ARBA" id="ARBA00005801"/>
    </source>
</evidence>
<dbReference type="GO" id="GO:0005886">
    <property type="term" value="C:plasma membrane"/>
    <property type="evidence" value="ECO:0007669"/>
    <property type="project" value="TreeGrafter"/>
</dbReference>
<organism evidence="4 5">
    <name type="scientific">Sphingomonas rhizophila</name>
    <dbReference type="NCBI Taxonomy" id="2071607"/>
    <lineage>
        <taxon>Bacteria</taxon>
        <taxon>Pseudomonadati</taxon>
        <taxon>Pseudomonadota</taxon>
        <taxon>Alphaproteobacteria</taxon>
        <taxon>Sphingomonadales</taxon>
        <taxon>Sphingomonadaceae</taxon>
        <taxon>Sphingomonas</taxon>
    </lineage>
</organism>
<dbReference type="PANTHER" id="PTHR30487:SF0">
    <property type="entry name" value="PREPILIN LEADER PEPTIDASE_N-METHYLTRANSFERASE-RELATED"/>
    <property type="match status" value="1"/>
</dbReference>
<dbReference type="Proteomes" id="UP000515955">
    <property type="component" value="Chromosome"/>
</dbReference>
<gene>
    <name evidence="4" type="ORF">H9L12_06370</name>
</gene>
<reference evidence="4 5" key="1">
    <citation type="submission" date="2020-08" db="EMBL/GenBank/DDBJ databases">
        <title>Genome sequence of Sphingomonas rhizophila KACC 19189T.</title>
        <authorList>
            <person name="Hyun D.-W."/>
            <person name="Bae J.-W."/>
        </authorList>
    </citation>
    <scope>NUCLEOTIDE SEQUENCE [LARGE SCALE GENOMIC DNA]</scope>
    <source>
        <strain evidence="4 5">KACC 19189</strain>
    </source>
</reference>
<protein>
    <submittedName>
        <fullName evidence="4">Prepilin peptidase</fullName>
    </submittedName>
</protein>
<dbReference type="PANTHER" id="PTHR30487">
    <property type="entry name" value="TYPE 4 PREPILIN-LIKE PROTEINS LEADER PEPTIDE-PROCESSING ENZYME"/>
    <property type="match status" value="1"/>
</dbReference>
<comment type="similarity">
    <text evidence="1">Belongs to the peptidase A24 family.</text>
</comment>
<feature type="transmembrane region" description="Helical" evidence="2">
    <location>
        <begin position="35"/>
        <end position="55"/>
    </location>
</feature>
<dbReference type="InterPro" id="IPR000045">
    <property type="entry name" value="Prepilin_IV_endopep_pep"/>
</dbReference>
<dbReference type="GO" id="GO:0004190">
    <property type="term" value="F:aspartic-type endopeptidase activity"/>
    <property type="evidence" value="ECO:0007669"/>
    <property type="project" value="InterPro"/>
</dbReference>
<evidence type="ECO:0000256" key="2">
    <source>
        <dbReference type="SAM" id="Phobius"/>
    </source>
</evidence>
<dbReference type="KEGG" id="srhi:H9L12_06370"/>
<feature type="domain" description="Prepilin type IV endopeptidase peptidase" evidence="3">
    <location>
        <begin position="13"/>
        <end position="116"/>
    </location>
</feature>
<keyword evidence="2" id="KW-0812">Transmembrane</keyword>
<keyword evidence="5" id="KW-1185">Reference proteome</keyword>
<dbReference type="AlphaFoldDB" id="A0A7G9SE19"/>
<dbReference type="EMBL" id="CP060717">
    <property type="protein sequence ID" value="QNN66094.1"/>
    <property type="molecule type" value="Genomic_DNA"/>
</dbReference>
<dbReference type="GO" id="GO:0006465">
    <property type="term" value="P:signal peptide processing"/>
    <property type="evidence" value="ECO:0007669"/>
    <property type="project" value="TreeGrafter"/>
</dbReference>
<evidence type="ECO:0000259" key="3">
    <source>
        <dbReference type="Pfam" id="PF01478"/>
    </source>
</evidence>
<feature type="transmembrane region" description="Helical" evidence="2">
    <location>
        <begin position="142"/>
        <end position="161"/>
    </location>
</feature>
<name>A0A7G9SE19_9SPHN</name>